<keyword evidence="10" id="KW-1185">Reference proteome</keyword>
<gene>
    <name evidence="9" type="ORF">AQUCO_00200165v1</name>
</gene>
<dbReference type="PROSITE" id="PS51032">
    <property type="entry name" value="AP2_ERF"/>
    <property type="match status" value="1"/>
</dbReference>
<evidence type="ECO:0000259" key="8">
    <source>
        <dbReference type="PROSITE" id="PS51032"/>
    </source>
</evidence>
<protein>
    <recommendedName>
        <fullName evidence="8">AP2/ERF domain-containing protein</fullName>
    </recommendedName>
</protein>
<dbReference type="PANTHER" id="PTHR31985">
    <property type="entry name" value="ETHYLENE-RESPONSIVE TRANSCRIPTION FACTOR ERF042-RELATED"/>
    <property type="match status" value="1"/>
</dbReference>
<dbReference type="GO" id="GO:0003677">
    <property type="term" value="F:DNA binding"/>
    <property type="evidence" value="ECO:0007669"/>
    <property type="project" value="UniProtKB-KW"/>
</dbReference>
<dbReference type="InParanoid" id="A0A2G5F1Y2"/>
<dbReference type="FunFam" id="3.30.730.10:FF:000001">
    <property type="entry name" value="Ethylene-responsive transcription factor 2"/>
    <property type="match status" value="1"/>
</dbReference>
<dbReference type="InterPro" id="IPR016177">
    <property type="entry name" value="DNA-bd_dom_sf"/>
</dbReference>
<evidence type="ECO:0000313" key="9">
    <source>
        <dbReference type="EMBL" id="PIA61982.1"/>
    </source>
</evidence>
<accession>A0A2G5F1Y2</accession>
<keyword evidence="6" id="KW-0539">Nucleus</keyword>
<keyword evidence="5" id="KW-0804">Transcription</keyword>
<dbReference type="InterPro" id="IPR001471">
    <property type="entry name" value="AP2/ERF_dom"/>
</dbReference>
<dbReference type="FunCoup" id="A0A2G5F1Y2">
    <property type="interactions" value="4"/>
</dbReference>
<dbReference type="PRINTS" id="PR00367">
    <property type="entry name" value="ETHRSPELEMNT"/>
</dbReference>
<dbReference type="InterPro" id="IPR051032">
    <property type="entry name" value="AP2/ERF_TF_ERF_subfamily"/>
</dbReference>
<feature type="domain" description="AP2/ERF" evidence="8">
    <location>
        <begin position="12"/>
        <end position="69"/>
    </location>
</feature>
<keyword evidence="2" id="KW-0805">Transcription regulation</keyword>
<name>A0A2G5F1Y2_AQUCA</name>
<dbReference type="InterPro" id="IPR036955">
    <property type="entry name" value="AP2/ERF_dom_sf"/>
</dbReference>
<sequence>MGGLKQGQAAGNFKGVRMKTWGKWVSEIRKPQSKERIWLGSYDTPEKAARAYDAALYCLRGSQGKFNFLDDERPEIPSSFQDPLSISEIKAIAARFASSECMSILSSTSPVTAMNPPEVVNTDVEKESTFDVDSLSGAVDVDSLSGAGVSGPSTLSSESFLLDELITFESDSIWALLEETENLSAYI</sequence>
<evidence type="ECO:0000256" key="4">
    <source>
        <dbReference type="ARBA" id="ARBA00023159"/>
    </source>
</evidence>
<comment type="similarity">
    <text evidence="7">Belongs to the AP2/ERF transcription factor family. ERF subfamily.</text>
</comment>
<evidence type="ECO:0000256" key="2">
    <source>
        <dbReference type="ARBA" id="ARBA00023015"/>
    </source>
</evidence>
<keyword evidence="3" id="KW-0238">DNA-binding</keyword>
<organism evidence="9 10">
    <name type="scientific">Aquilegia coerulea</name>
    <name type="common">Rocky mountain columbine</name>
    <dbReference type="NCBI Taxonomy" id="218851"/>
    <lineage>
        <taxon>Eukaryota</taxon>
        <taxon>Viridiplantae</taxon>
        <taxon>Streptophyta</taxon>
        <taxon>Embryophyta</taxon>
        <taxon>Tracheophyta</taxon>
        <taxon>Spermatophyta</taxon>
        <taxon>Magnoliopsida</taxon>
        <taxon>Ranunculales</taxon>
        <taxon>Ranunculaceae</taxon>
        <taxon>Thalictroideae</taxon>
        <taxon>Aquilegia</taxon>
    </lineage>
</organism>
<dbReference type="PANTHER" id="PTHR31985:SF273">
    <property type="entry name" value="ETHYLENE-RESPONSIVE TRANSCRIPTION FACTOR ERF017"/>
    <property type="match status" value="1"/>
</dbReference>
<dbReference type="AlphaFoldDB" id="A0A2G5F1Y2"/>
<dbReference type="GO" id="GO:0003700">
    <property type="term" value="F:DNA-binding transcription factor activity"/>
    <property type="evidence" value="ECO:0007669"/>
    <property type="project" value="InterPro"/>
</dbReference>
<dbReference type="SMART" id="SM00380">
    <property type="entry name" value="AP2"/>
    <property type="match status" value="1"/>
</dbReference>
<dbReference type="OrthoDB" id="1918918at2759"/>
<proteinExistence type="inferred from homology"/>
<dbReference type="CDD" id="cd00018">
    <property type="entry name" value="AP2"/>
    <property type="match status" value="1"/>
</dbReference>
<dbReference type="STRING" id="218851.A0A2G5F1Y2"/>
<evidence type="ECO:0000256" key="5">
    <source>
        <dbReference type="ARBA" id="ARBA00023163"/>
    </source>
</evidence>
<reference evidence="9 10" key="1">
    <citation type="submission" date="2017-09" db="EMBL/GenBank/DDBJ databases">
        <title>WGS assembly of Aquilegia coerulea Goldsmith.</title>
        <authorList>
            <person name="Hodges S."/>
            <person name="Kramer E."/>
            <person name="Nordborg M."/>
            <person name="Tomkins J."/>
            <person name="Borevitz J."/>
            <person name="Derieg N."/>
            <person name="Yan J."/>
            <person name="Mihaltcheva S."/>
            <person name="Hayes R.D."/>
            <person name="Rokhsar D."/>
        </authorList>
    </citation>
    <scope>NUCLEOTIDE SEQUENCE [LARGE SCALE GENOMIC DNA]</scope>
    <source>
        <strain evidence="10">cv. Goldsmith</strain>
    </source>
</reference>
<dbReference type="Gene3D" id="3.30.730.10">
    <property type="entry name" value="AP2/ERF domain"/>
    <property type="match status" value="1"/>
</dbReference>
<dbReference type="Proteomes" id="UP000230069">
    <property type="component" value="Unassembled WGS sequence"/>
</dbReference>
<evidence type="ECO:0000256" key="6">
    <source>
        <dbReference type="ARBA" id="ARBA00023242"/>
    </source>
</evidence>
<evidence type="ECO:0000256" key="7">
    <source>
        <dbReference type="ARBA" id="ARBA00024343"/>
    </source>
</evidence>
<dbReference type="SUPFAM" id="SSF54171">
    <property type="entry name" value="DNA-binding domain"/>
    <property type="match status" value="1"/>
</dbReference>
<evidence type="ECO:0000256" key="3">
    <source>
        <dbReference type="ARBA" id="ARBA00023125"/>
    </source>
</evidence>
<dbReference type="GO" id="GO:0005634">
    <property type="term" value="C:nucleus"/>
    <property type="evidence" value="ECO:0007669"/>
    <property type="project" value="UniProtKB-SubCell"/>
</dbReference>
<keyword evidence="4" id="KW-0010">Activator</keyword>
<comment type="subcellular location">
    <subcellularLocation>
        <location evidence="1">Nucleus</location>
    </subcellularLocation>
</comment>
<dbReference type="Pfam" id="PF00847">
    <property type="entry name" value="AP2"/>
    <property type="match status" value="1"/>
</dbReference>
<evidence type="ECO:0000256" key="1">
    <source>
        <dbReference type="ARBA" id="ARBA00004123"/>
    </source>
</evidence>
<dbReference type="EMBL" id="KZ305019">
    <property type="protein sequence ID" value="PIA61982.1"/>
    <property type="molecule type" value="Genomic_DNA"/>
</dbReference>
<evidence type="ECO:0000313" key="10">
    <source>
        <dbReference type="Proteomes" id="UP000230069"/>
    </source>
</evidence>